<dbReference type="PANTHER" id="PTHR43760">
    <property type="entry name" value="ENDORIBONUCLEASE-RELATED"/>
    <property type="match status" value="1"/>
</dbReference>
<dbReference type="AlphaFoldDB" id="A0A2N3Y665"/>
<dbReference type="Pfam" id="PF01042">
    <property type="entry name" value="Ribonuc_L-PSP"/>
    <property type="match status" value="1"/>
</dbReference>
<evidence type="ECO:0000313" key="3">
    <source>
        <dbReference type="Proteomes" id="UP000233786"/>
    </source>
</evidence>
<sequence>MPDRPAAVSGSPRESNPDVPTPHGDYAVARLASDLIFTAGMTPRLDGAMIESGRVGSEVTPARARELAGIAARRAVAAAQAVGRSAGRTLTDAVSLTVYVRTTAEFTDHSYVADGATEAIGKALGGLAPARAAVGLYSLPGGAAVEVAAVFGTSTVARDQPAYASHTPAT</sequence>
<feature type="region of interest" description="Disordered" evidence="1">
    <location>
        <begin position="1"/>
        <end position="24"/>
    </location>
</feature>
<protein>
    <submittedName>
        <fullName evidence="2">Enamine deaminase RidA (YjgF/YER057c/UK114 family)</fullName>
    </submittedName>
</protein>
<dbReference type="Proteomes" id="UP000233786">
    <property type="component" value="Unassembled WGS sequence"/>
</dbReference>
<dbReference type="InterPro" id="IPR013813">
    <property type="entry name" value="Endoribo_LPSP/chorism_mut-like"/>
</dbReference>
<evidence type="ECO:0000313" key="2">
    <source>
        <dbReference type="EMBL" id="PKW18409.1"/>
    </source>
</evidence>
<dbReference type="Gene3D" id="3.30.1330.40">
    <property type="entry name" value="RutC-like"/>
    <property type="match status" value="1"/>
</dbReference>
<keyword evidence="3" id="KW-1185">Reference proteome</keyword>
<dbReference type="OrthoDB" id="4548938at2"/>
<dbReference type="InterPro" id="IPR035959">
    <property type="entry name" value="RutC-like_sf"/>
</dbReference>
<reference evidence="2" key="1">
    <citation type="submission" date="2017-12" db="EMBL/GenBank/DDBJ databases">
        <title>Sequencing the genomes of 1000 Actinobacteria strains.</title>
        <authorList>
            <person name="Klenk H.-P."/>
        </authorList>
    </citation>
    <scope>NUCLEOTIDE SEQUENCE [LARGE SCALE GENOMIC DNA]</scope>
    <source>
        <strain evidence="2">DSM 44228</strain>
    </source>
</reference>
<dbReference type="InterPro" id="IPR006175">
    <property type="entry name" value="YjgF/YER057c/UK114"/>
</dbReference>
<accession>A0A2N3Y665</accession>
<organism evidence="2 3">
    <name type="scientific">Saccharopolyspora spinosa</name>
    <dbReference type="NCBI Taxonomy" id="60894"/>
    <lineage>
        <taxon>Bacteria</taxon>
        <taxon>Bacillati</taxon>
        <taxon>Actinomycetota</taxon>
        <taxon>Actinomycetes</taxon>
        <taxon>Pseudonocardiales</taxon>
        <taxon>Pseudonocardiaceae</taxon>
        <taxon>Saccharopolyspora</taxon>
    </lineage>
</organism>
<dbReference type="PANTHER" id="PTHR43760:SF1">
    <property type="entry name" value="ENDORIBONUCLEASE L-PSP_CHORISMATE MUTASE-LIKE DOMAIN-CONTAINING PROTEIN"/>
    <property type="match status" value="1"/>
</dbReference>
<dbReference type="STRING" id="994479.GCA_000194155_04588"/>
<comment type="caution">
    <text evidence="2">The sequence shown here is derived from an EMBL/GenBank/DDBJ whole genome shotgun (WGS) entry which is preliminary data.</text>
</comment>
<dbReference type="RefSeq" id="WP_044574815.1">
    <property type="nucleotide sequence ID" value="NZ_CP061007.1"/>
</dbReference>
<dbReference type="EMBL" id="PJNB01000001">
    <property type="protein sequence ID" value="PKW18409.1"/>
    <property type="molecule type" value="Genomic_DNA"/>
</dbReference>
<gene>
    <name evidence="2" type="ORF">A8926_6490</name>
</gene>
<dbReference type="CDD" id="cd02199">
    <property type="entry name" value="YjgF_YER057c_UK114_like_1"/>
    <property type="match status" value="1"/>
</dbReference>
<evidence type="ECO:0000256" key="1">
    <source>
        <dbReference type="SAM" id="MobiDB-lite"/>
    </source>
</evidence>
<proteinExistence type="predicted"/>
<dbReference type="SUPFAM" id="SSF55298">
    <property type="entry name" value="YjgF-like"/>
    <property type="match status" value="1"/>
</dbReference>
<name>A0A2N3Y665_SACSN</name>